<gene>
    <name evidence="3" type="ORF">LTR05_000046</name>
</gene>
<evidence type="ECO:0000313" key="3">
    <source>
        <dbReference type="EMBL" id="KAK5089879.1"/>
    </source>
</evidence>
<feature type="compositionally biased region" description="Basic and acidic residues" evidence="2">
    <location>
        <begin position="1154"/>
        <end position="1169"/>
    </location>
</feature>
<dbReference type="Gene3D" id="1.25.40.10">
    <property type="entry name" value="Tetratricopeptide repeat domain"/>
    <property type="match status" value="2"/>
</dbReference>
<protein>
    <submittedName>
        <fullName evidence="3">Uncharacterized protein</fullName>
    </submittedName>
</protein>
<name>A0AAN7TAF0_9EURO</name>
<feature type="compositionally biased region" description="Low complexity" evidence="2">
    <location>
        <begin position="50"/>
        <end position="73"/>
    </location>
</feature>
<keyword evidence="1" id="KW-0677">Repeat</keyword>
<feature type="compositionally biased region" description="Low complexity" evidence="2">
    <location>
        <begin position="93"/>
        <end position="102"/>
    </location>
</feature>
<accession>A0AAN7TAF0</accession>
<dbReference type="InterPro" id="IPR011990">
    <property type="entry name" value="TPR-like_helical_dom_sf"/>
</dbReference>
<feature type="compositionally biased region" description="Basic and acidic residues" evidence="2">
    <location>
        <begin position="175"/>
        <end position="193"/>
    </location>
</feature>
<dbReference type="EMBL" id="JAVRRJ010000001">
    <property type="protein sequence ID" value="KAK5089879.1"/>
    <property type="molecule type" value="Genomic_DNA"/>
</dbReference>
<dbReference type="PANTHER" id="PTHR46430:SF3">
    <property type="entry name" value="ACTIVATOR OF C KINASE PROTEIN 1"/>
    <property type="match status" value="1"/>
</dbReference>
<feature type="compositionally biased region" description="Basic and acidic residues" evidence="2">
    <location>
        <begin position="103"/>
        <end position="112"/>
    </location>
</feature>
<dbReference type="Proteomes" id="UP001309876">
    <property type="component" value="Unassembled WGS sequence"/>
</dbReference>
<feature type="compositionally biased region" description="Polar residues" evidence="2">
    <location>
        <begin position="231"/>
        <end position="249"/>
    </location>
</feature>
<feature type="compositionally biased region" description="Basic and acidic residues" evidence="2">
    <location>
        <begin position="532"/>
        <end position="552"/>
    </location>
</feature>
<feature type="compositionally biased region" description="Basic and acidic residues" evidence="2">
    <location>
        <begin position="146"/>
        <end position="160"/>
    </location>
</feature>
<reference evidence="3 4" key="1">
    <citation type="submission" date="2023-08" db="EMBL/GenBank/DDBJ databases">
        <title>Black Yeasts Isolated from many extreme environments.</title>
        <authorList>
            <person name="Coleine C."/>
            <person name="Stajich J.E."/>
            <person name="Selbmann L."/>
        </authorList>
    </citation>
    <scope>NUCLEOTIDE SEQUENCE [LARGE SCALE GENOMIC DNA]</scope>
    <source>
        <strain evidence="3 4">CCFEE 5910</strain>
    </source>
</reference>
<sequence>MAYNGRPQGYGESQYRSRPANYGTQYNDHDQAQYYDNQVQYQQHHDQDYARYQQDAYDHNQQLPPYQQQPQDQYTAERQHAAQMNPSDHYPVDYDQPQQRQYYYDERFRSDSRNVQQPGRGDRPFRANRQSPETSRPSTSASNHRIKQERILDRSKRESTKAMAWDNPFGVFPGTKKDLEKRKKDAEDVRSQSRADVPLNRPPIVPSSSLHNTTIHHSPPSTNPAVDRPHTSNSRRSSPPTQPISSFNTPLGPFNDVPLRKPLPPFGHDSHSQPATMSDRDRTLPVHHRSNANSSSDNLPPRVDTATTRSHNRAHSLQGQEQISNGYQQSALDYGHDERYTASHPVESRNSPHDYANSVEQNQYASIEAGQMGTRQTQGQARKNMSPQAQNMGLPYRGVASPQRIEKPRESVVPNFAAITPGATENVERTITMQSSGTAHSLRSEPNRRPTYGDISSKPPLIRPGLLQSQDRASPDERSLRSPVDGFDFGLPASRSEPAITPQNSRPILPGDGYGSRGDSDQTSQTPNQYATHDRSNFPPRQESRAAVRDHPASNGFVHSYNQPVLAGQRSQTRLHGQVAPAASGLEYNQTRDALRQEHSLDEQRRPQNYNYERVYRPGAAHTQDTYQQDSFRPVQRTYTEPVGHYDHERRDYGPDAQFWPSTSHGYSQRHYPTDQLQSRPPAAITGQYQEYDQYGDAMIPRPRTANSARAPVRQYPEQYMSALKPTESTLPIADRNHPPPIRPGLLEPVAAPSPTHVPAAAPVPYPQTSPPRTAQNSAPQQRLSSTTASKTPVTLQELNDLRLAFKDRPNDDKLGLKFAKRLVEAASVLASEGGKADAKTTAKNRERYINDAYKIVRKLVAGGSADAMFYLADAYGQGLLGLEANAKEAFQLYTSAAKLQHAPSAYRVAVCCELGQDAGGGTRRDHVKAVQFYKKAAALGDGPAMFKIGMILLKGLLGQQPNRREGISWLKRAAEKADSDNPHALHELALLYENAQSTDVIVRDERYAMQLFTQAANLGYKYSQHRLGTAYEYGTLGAQIDPRMSIAWYSKAAAQNEHQSEFALSGWYLTGSDPLLAQSDTEAYLWARKAAQSGLAKAEYAMGYYSEVGIGCKPDIEEAKKWYFRAAAQLDQRAKERLEEIKRGGAAKRKERISRSNIEKQKGDCVVM</sequence>
<organism evidence="3 4">
    <name type="scientific">Lithohypha guttulata</name>
    <dbReference type="NCBI Taxonomy" id="1690604"/>
    <lineage>
        <taxon>Eukaryota</taxon>
        <taxon>Fungi</taxon>
        <taxon>Dikarya</taxon>
        <taxon>Ascomycota</taxon>
        <taxon>Pezizomycotina</taxon>
        <taxon>Eurotiomycetes</taxon>
        <taxon>Chaetothyriomycetidae</taxon>
        <taxon>Chaetothyriales</taxon>
        <taxon>Trichomeriaceae</taxon>
        <taxon>Lithohypha</taxon>
    </lineage>
</organism>
<feature type="compositionally biased region" description="Low complexity" evidence="2">
    <location>
        <begin position="32"/>
        <end position="42"/>
    </location>
</feature>
<feature type="region of interest" description="Disordered" evidence="2">
    <location>
        <begin position="1146"/>
        <end position="1169"/>
    </location>
</feature>
<keyword evidence="4" id="KW-1185">Reference proteome</keyword>
<comment type="caution">
    <text evidence="3">The sequence shown here is derived from an EMBL/GenBank/DDBJ whole genome shotgun (WGS) entry which is preliminary data.</text>
</comment>
<dbReference type="AlphaFoldDB" id="A0AAN7TAF0"/>
<dbReference type="InterPro" id="IPR006597">
    <property type="entry name" value="Sel1-like"/>
</dbReference>
<evidence type="ECO:0000256" key="1">
    <source>
        <dbReference type="ARBA" id="ARBA00022737"/>
    </source>
</evidence>
<dbReference type="SMART" id="SM00671">
    <property type="entry name" value="SEL1"/>
    <property type="match status" value="7"/>
</dbReference>
<feature type="compositionally biased region" description="Polar residues" evidence="2">
    <location>
        <begin position="521"/>
        <end position="531"/>
    </location>
</feature>
<dbReference type="SUPFAM" id="SSF81901">
    <property type="entry name" value="HCP-like"/>
    <property type="match status" value="2"/>
</dbReference>
<dbReference type="InterPro" id="IPR051726">
    <property type="entry name" value="Chitin_Synth_Reg"/>
</dbReference>
<dbReference type="Pfam" id="PF08238">
    <property type="entry name" value="Sel1"/>
    <property type="match status" value="7"/>
</dbReference>
<proteinExistence type="predicted"/>
<feature type="region of interest" description="Disordered" evidence="2">
    <location>
        <begin position="730"/>
        <end position="793"/>
    </location>
</feature>
<feature type="region of interest" description="Disordered" evidence="2">
    <location>
        <begin position="1"/>
        <end position="322"/>
    </location>
</feature>
<evidence type="ECO:0000313" key="4">
    <source>
        <dbReference type="Proteomes" id="UP001309876"/>
    </source>
</evidence>
<feature type="region of interest" description="Disordered" evidence="2">
    <location>
        <begin position="434"/>
        <end position="557"/>
    </location>
</feature>
<feature type="compositionally biased region" description="Polar residues" evidence="2">
    <location>
        <begin position="305"/>
        <end position="322"/>
    </location>
</feature>
<feature type="compositionally biased region" description="Polar residues" evidence="2">
    <location>
        <begin position="128"/>
        <end position="143"/>
    </location>
</feature>
<feature type="compositionally biased region" description="Polar residues" evidence="2">
    <location>
        <begin position="771"/>
        <end position="793"/>
    </location>
</feature>
<dbReference type="PANTHER" id="PTHR46430">
    <property type="entry name" value="PROTEIN SKT5-RELATED"/>
    <property type="match status" value="1"/>
</dbReference>
<feature type="compositionally biased region" description="Polar residues" evidence="2">
    <location>
        <begin position="206"/>
        <end position="224"/>
    </location>
</feature>
<evidence type="ECO:0000256" key="2">
    <source>
        <dbReference type="SAM" id="MobiDB-lite"/>
    </source>
</evidence>